<feature type="region of interest" description="Disordered" evidence="2">
    <location>
        <begin position="516"/>
        <end position="545"/>
    </location>
</feature>
<dbReference type="Proteomes" id="UP001148786">
    <property type="component" value="Unassembled WGS sequence"/>
</dbReference>
<dbReference type="GO" id="GO:0005634">
    <property type="term" value="C:nucleus"/>
    <property type="evidence" value="ECO:0007669"/>
    <property type="project" value="TreeGrafter"/>
</dbReference>
<protein>
    <recommendedName>
        <fullName evidence="3">Vps72/YL1 C-terminal domain-containing protein</fullName>
    </recommendedName>
</protein>
<dbReference type="AlphaFoldDB" id="A0A9W8K1N3"/>
<keyword evidence="5" id="KW-1185">Reference proteome</keyword>
<comment type="caution">
    <text evidence="4">The sequence shown here is derived from an EMBL/GenBank/DDBJ whole genome shotgun (WGS) entry which is preliminary data.</text>
</comment>
<name>A0A9W8K1N3_9AGAR</name>
<evidence type="ECO:0000256" key="2">
    <source>
        <dbReference type="SAM" id="MobiDB-lite"/>
    </source>
</evidence>
<evidence type="ECO:0000313" key="5">
    <source>
        <dbReference type="Proteomes" id="UP001148786"/>
    </source>
</evidence>
<reference evidence="4" key="1">
    <citation type="submission" date="2022-07" db="EMBL/GenBank/DDBJ databases">
        <title>Genome Sequence of Agrocybe chaxingu.</title>
        <authorList>
            <person name="Buettner E."/>
        </authorList>
    </citation>
    <scope>NUCLEOTIDE SEQUENCE</scope>
    <source>
        <strain evidence="4">MP-N11</strain>
    </source>
</reference>
<evidence type="ECO:0000256" key="1">
    <source>
        <dbReference type="ARBA" id="ARBA00006832"/>
    </source>
</evidence>
<dbReference type="EMBL" id="JANKHO010000398">
    <property type="protein sequence ID" value="KAJ3510445.1"/>
    <property type="molecule type" value="Genomic_DNA"/>
</dbReference>
<dbReference type="InterPro" id="IPR013272">
    <property type="entry name" value="Vps72/YL1_C"/>
</dbReference>
<feature type="region of interest" description="Disordered" evidence="2">
    <location>
        <begin position="48"/>
        <end position="89"/>
    </location>
</feature>
<proteinExistence type="inferred from homology"/>
<feature type="compositionally biased region" description="Acidic residues" evidence="2">
    <location>
        <begin position="63"/>
        <end position="76"/>
    </location>
</feature>
<evidence type="ECO:0000259" key="3">
    <source>
        <dbReference type="SMART" id="SM00993"/>
    </source>
</evidence>
<feature type="compositionally biased region" description="Basic and acidic residues" evidence="2">
    <location>
        <begin position="77"/>
        <end position="87"/>
    </location>
</feature>
<accession>A0A9W8K1N3</accession>
<comment type="similarity">
    <text evidence="1">Belongs to the VPS72/YL1 family.</text>
</comment>
<feature type="compositionally biased region" description="Polar residues" evidence="2">
    <location>
        <begin position="523"/>
        <end position="538"/>
    </location>
</feature>
<gene>
    <name evidence="4" type="ORF">NLJ89_g4671</name>
</gene>
<dbReference type="SMART" id="SM00993">
    <property type="entry name" value="YL1_C"/>
    <property type="match status" value="1"/>
</dbReference>
<dbReference type="InterPro" id="IPR046757">
    <property type="entry name" value="YL1_N"/>
</dbReference>
<dbReference type="OrthoDB" id="78296at2759"/>
<evidence type="ECO:0000313" key="4">
    <source>
        <dbReference type="EMBL" id="KAJ3510445.1"/>
    </source>
</evidence>
<dbReference type="Pfam" id="PF08265">
    <property type="entry name" value="YL1_C"/>
    <property type="match status" value="1"/>
</dbReference>
<feature type="domain" description="Vps72/YL1 C-terminal" evidence="3">
    <location>
        <begin position="469"/>
        <end position="498"/>
    </location>
</feature>
<dbReference type="Pfam" id="PF05764">
    <property type="entry name" value="YL1"/>
    <property type="match status" value="1"/>
</dbReference>
<sequence>MEEAVGAPIEMLATRRSKRSTAGNRMAAALAEIGLEEAMKDLEEDREFVNDKDEQDLFGSDFESTDEEADQQADETAEAHVIQEERRVKKTARTRLEKLTAAAHAKHKDTFNPEIQISTNEPKPKPKARLNRRVSLGVIVDAETGEVVESIAQGGDAKKRKSKRRHTVLNTSATVTRLKESQVKKAAQPKKAKIEYKKYTQAELIALALDTEEGNIVEHRDYLKNEEEKRKRARVVRPTVDGPKLRWVSKLEEEKVVVPPPPTPPPAVPVPSGPLAHRSVYGPPGTLFTPTTYTYTSGSAVATTFQSSSSSFSQAQTSDVSSAGPRIQYSHYQRYVNPSVSMFPVWPSGTQQQSYYQASMPTAPTSTPQATLSPIASANPAPVSANASIAMTIPATPQPAASPPTLPPEPKYRIEMVTKNYLVHELAQQRGAPKPTWTESMQAIFGDHVKWDEVKVFTGKNRPLSRPRQTCPITGRQAHYLDPRTGVPYADSHAYKVLTQLLRHEYMWNAATGSYLDHGDPPQNINEEGLTTESNASRDQPMEVD</sequence>
<dbReference type="PANTHER" id="PTHR13275:SF4">
    <property type="entry name" value="VACUOLAR PROTEIN SORTING-ASSOCIATED PROTEIN 72 HOMOLOG"/>
    <property type="match status" value="1"/>
</dbReference>
<dbReference type="PANTHER" id="PTHR13275">
    <property type="entry name" value="YL-1 PROTEIN TRANSCRIPTION FACTOR-LIKE 1"/>
    <property type="match status" value="1"/>
</dbReference>
<organism evidence="4 5">
    <name type="scientific">Agrocybe chaxingu</name>
    <dbReference type="NCBI Taxonomy" id="84603"/>
    <lineage>
        <taxon>Eukaryota</taxon>
        <taxon>Fungi</taxon>
        <taxon>Dikarya</taxon>
        <taxon>Basidiomycota</taxon>
        <taxon>Agaricomycotina</taxon>
        <taxon>Agaricomycetes</taxon>
        <taxon>Agaricomycetidae</taxon>
        <taxon>Agaricales</taxon>
        <taxon>Agaricineae</taxon>
        <taxon>Strophariaceae</taxon>
        <taxon>Agrocybe</taxon>
    </lineage>
</organism>